<dbReference type="Gene3D" id="3.20.20.210">
    <property type="match status" value="1"/>
</dbReference>
<dbReference type="AlphaFoldDB" id="A0A099SYA7"/>
<dbReference type="InterPro" id="IPR052024">
    <property type="entry name" value="Methanogen_methyltrans"/>
</dbReference>
<reference evidence="2 3" key="1">
    <citation type="submission" date="2014-09" db="EMBL/GenBank/DDBJ databases">
        <title>Draft genome sequence of an obligately methylotrophic methanogen, Methanococcoides methylutens, isolated from marine sediment.</title>
        <authorList>
            <person name="Guan Y."/>
            <person name="Ngugi D.K."/>
            <person name="Blom J."/>
            <person name="Ali S."/>
            <person name="Ferry J.G."/>
            <person name="Stingl U."/>
        </authorList>
    </citation>
    <scope>NUCLEOTIDE SEQUENCE [LARGE SCALE GENOMIC DNA]</scope>
    <source>
        <strain evidence="2 3">DSM 2657</strain>
    </source>
</reference>
<evidence type="ECO:0000259" key="1">
    <source>
        <dbReference type="Pfam" id="PF01208"/>
    </source>
</evidence>
<dbReference type="InterPro" id="IPR000257">
    <property type="entry name" value="Uroporphyrinogen_deCOase"/>
</dbReference>
<dbReference type="CDD" id="cd03465">
    <property type="entry name" value="URO-D_like"/>
    <property type="match status" value="1"/>
</dbReference>
<dbReference type="EMBL" id="JRHO01000014">
    <property type="protein sequence ID" value="KGK97915.1"/>
    <property type="molecule type" value="Genomic_DNA"/>
</dbReference>
<organism evidence="2 3">
    <name type="scientific">Methanococcoides methylutens</name>
    <dbReference type="NCBI Taxonomy" id="2226"/>
    <lineage>
        <taxon>Archaea</taxon>
        <taxon>Methanobacteriati</taxon>
        <taxon>Methanobacteriota</taxon>
        <taxon>Stenosarchaea group</taxon>
        <taxon>Methanomicrobia</taxon>
        <taxon>Methanosarcinales</taxon>
        <taxon>Methanosarcinaceae</taxon>
        <taxon>Methanococcoides</taxon>
    </lineage>
</organism>
<proteinExistence type="predicted"/>
<feature type="domain" description="Uroporphyrinogen decarboxylase (URO-D)" evidence="1">
    <location>
        <begin position="7"/>
        <end position="340"/>
    </location>
</feature>
<protein>
    <submittedName>
        <fullName evidence="2">Uroporphyrinogen decarboxylase</fullName>
    </submittedName>
</protein>
<dbReference type="PANTHER" id="PTHR47099:SF1">
    <property type="entry name" value="METHYLCOBAMIDE:COM METHYLTRANSFERASE MTBA"/>
    <property type="match status" value="1"/>
</dbReference>
<dbReference type="Pfam" id="PF01208">
    <property type="entry name" value="URO-D"/>
    <property type="match status" value="1"/>
</dbReference>
<dbReference type="Proteomes" id="UP000029859">
    <property type="component" value="Unassembled WGS sequence"/>
</dbReference>
<dbReference type="GO" id="GO:0006779">
    <property type="term" value="P:porphyrin-containing compound biosynthetic process"/>
    <property type="evidence" value="ECO:0007669"/>
    <property type="project" value="InterPro"/>
</dbReference>
<sequence>MVNEEMTSMERVLTTLGQEEPDRVPYFLLLTMHGAKELGMSIKEYFSRPEYVAKGQIRMRERYGHDCYYPFYYASLETEAWGGKTIFYEDGPANAGAPFIKSMEDIESLEAPDVWDSPQLLKVLKTIELLKEDSGEDVPIIGVVMSPFSVPPMQLGFSKYFDLMYENRELFNRLMGLNTDFCIEWANAQLEAGATTICYFDPISSPTIVPKELYMETGKLVEQKVISSLKGPAAVHLASGSALPIIDDIADTGASVVCTSATEDLAEVKAACKGRMSVLGNLNGIDMRNWTVETTEYSVREAIDKAAKGGGFILSDNHGEIPCQVPHEVLMAISDAVRKYGNYPINR</sequence>
<dbReference type="SUPFAM" id="SSF51726">
    <property type="entry name" value="UROD/MetE-like"/>
    <property type="match status" value="1"/>
</dbReference>
<accession>A0A099SYA7</accession>
<dbReference type="PANTHER" id="PTHR47099">
    <property type="entry name" value="METHYLCOBAMIDE:COM METHYLTRANSFERASE MTBA"/>
    <property type="match status" value="1"/>
</dbReference>
<dbReference type="InterPro" id="IPR038071">
    <property type="entry name" value="UROD/MetE-like_sf"/>
</dbReference>
<keyword evidence="3" id="KW-1185">Reference proteome</keyword>
<evidence type="ECO:0000313" key="3">
    <source>
        <dbReference type="Proteomes" id="UP000029859"/>
    </source>
</evidence>
<name>A0A099SYA7_METMT</name>
<evidence type="ECO:0000313" key="2">
    <source>
        <dbReference type="EMBL" id="KGK97915.1"/>
    </source>
</evidence>
<dbReference type="RefSeq" id="WP_048195068.1">
    <property type="nucleotide sequence ID" value="NZ_CAAGSM010000001.1"/>
</dbReference>
<comment type="caution">
    <text evidence="2">The sequence shown here is derived from an EMBL/GenBank/DDBJ whole genome shotgun (WGS) entry which is preliminary data.</text>
</comment>
<gene>
    <name evidence="2" type="ORF">LI82_09155</name>
</gene>
<dbReference type="GO" id="GO:0004853">
    <property type="term" value="F:uroporphyrinogen decarboxylase activity"/>
    <property type="evidence" value="ECO:0007669"/>
    <property type="project" value="InterPro"/>
</dbReference>